<evidence type="ECO:0000313" key="5">
    <source>
        <dbReference type="EMBL" id="MCF2870513.1"/>
    </source>
</evidence>
<dbReference type="PANTHER" id="PTHR43130:SF3">
    <property type="entry name" value="HTH-TYPE TRANSCRIPTIONAL REGULATOR RV1931C"/>
    <property type="match status" value="1"/>
</dbReference>
<dbReference type="Gene3D" id="1.10.10.60">
    <property type="entry name" value="Homeodomain-like"/>
    <property type="match status" value="2"/>
</dbReference>
<dbReference type="PROSITE" id="PS00041">
    <property type="entry name" value="HTH_ARAC_FAMILY_1"/>
    <property type="match status" value="1"/>
</dbReference>
<feature type="domain" description="HTH araC/xylS-type" evidence="4">
    <location>
        <begin position="208"/>
        <end position="306"/>
    </location>
</feature>
<dbReference type="PROSITE" id="PS01124">
    <property type="entry name" value="HTH_ARAC_FAMILY_2"/>
    <property type="match status" value="1"/>
</dbReference>
<name>A0ABS9CWV3_9RHOB</name>
<proteinExistence type="predicted"/>
<dbReference type="Gene3D" id="3.40.50.880">
    <property type="match status" value="1"/>
</dbReference>
<evidence type="ECO:0000256" key="3">
    <source>
        <dbReference type="ARBA" id="ARBA00023163"/>
    </source>
</evidence>
<comment type="caution">
    <text evidence="5">The sequence shown here is derived from an EMBL/GenBank/DDBJ whole genome shotgun (WGS) entry which is preliminary data.</text>
</comment>
<gene>
    <name evidence="5" type="ORF">L0664_05490</name>
</gene>
<evidence type="ECO:0000256" key="2">
    <source>
        <dbReference type="ARBA" id="ARBA00023125"/>
    </source>
</evidence>
<dbReference type="SUPFAM" id="SSF46689">
    <property type="entry name" value="Homeodomain-like"/>
    <property type="match status" value="2"/>
</dbReference>
<dbReference type="Proteomes" id="UP001200557">
    <property type="component" value="Unassembled WGS sequence"/>
</dbReference>
<evidence type="ECO:0000313" key="6">
    <source>
        <dbReference type="Proteomes" id="UP001200557"/>
    </source>
</evidence>
<evidence type="ECO:0000256" key="1">
    <source>
        <dbReference type="ARBA" id="ARBA00023015"/>
    </source>
</evidence>
<dbReference type="InterPro" id="IPR002818">
    <property type="entry name" value="DJ-1/PfpI"/>
</dbReference>
<keyword evidence="1" id="KW-0805">Transcription regulation</keyword>
<accession>A0ABS9CWV3</accession>
<reference evidence="5 6" key="1">
    <citation type="submission" date="2022-01" db="EMBL/GenBank/DDBJ databases">
        <title>Octadecabacter sp. nov., isolated from a marine alga.</title>
        <authorList>
            <person name="Jin M.S."/>
            <person name="Kim H.M."/>
            <person name="Han D.M."/>
            <person name="Jung J.J."/>
            <person name="Jeon C.O."/>
        </authorList>
    </citation>
    <scope>NUCLEOTIDE SEQUENCE [LARGE SCALE GENOMIC DNA]</scope>
    <source>
        <strain evidence="5 6">G9-8</strain>
    </source>
</reference>
<dbReference type="InterPro" id="IPR052158">
    <property type="entry name" value="INH-QAR"/>
</dbReference>
<sequence>MTTNMPNTPKIGIVAYEGAQMSAVLGLGDIIDVANRMAGTATTTTITYDVLINAVPDSGVLYDAIVMPPNLTGARGKADEDLHQWIWDQHQKGAVVCSACAGAFWLGRSGILDGRPATTHWALESEFKEAFPRVQLHPEHILLDDNDIVTAGRVMAWMDLGLHLVRRWLGPEVVSRTCRQMLIDPTGREQRNYRSFRPNLAHKDAVIRDVQIWMEGHADSELSIAVLAKRAGISTRSLQRKFSNATGYSLNQYVQELRVEKAKGLLELTSLPVSEICWKVGYQDVSAFSRLFKSTSGLSARDYRRRFQIV</sequence>
<dbReference type="InterPro" id="IPR018062">
    <property type="entry name" value="HTH_AraC-typ_CS"/>
</dbReference>
<dbReference type="SUPFAM" id="SSF52317">
    <property type="entry name" value="Class I glutamine amidotransferase-like"/>
    <property type="match status" value="1"/>
</dbReference>
<dbReference type="Pfam" id="PF01965">
    <property type="entry name" value="DJ-1_PfpI"/>
    <property type="match status" value="1"/>
</dbReference>
<dbReference type="RefSeq" id="WP_235224614.1">
    <property type="nucleotide sequence ID" value="NZ_JAKGAQ010000001.1"/>
</dbReference>
<keyword evidence="3" id="KW-0804">Transcription</keyword>
<dbReference type="InterPro" id="IPR029062">
    <property type="entry name" value="Class_I_gatase-like"/>
</dbReference>
<dbReference type="PANTHER" id="PTHR43130">
    <property type="entry name" value="ARAC-FAMILY TRANSCRIPTIONAL REGULATOR"/>
    <property type="match status" value="1"/>
</dbReference>
<dbReference type="Pfam" id="PF12833">
    <property type="entry name" value="HTH_18"/>
    <property type="match status" value="1"/>
</dbReference>
<dbReference type="InterPro" id="IPR018060">
    <property type="entry name" value="HTH_AraC"/>
</dbReference>
<evidence type="ECO:0000259" key="4">
    <source>
        <dbReference type="PROSITE" id="PS01124"/>
    </source>
</evidence>
<protein>
    <submittedName>
        <fullName evidence="5">Helix-turn-helix domain-containing protein</fullName>
    </submittedName>
</protein>
<dbReference type="InterPro" id="IPR009057">
    <property type="entry name" value="Homeodomain-like_sf"/>
</dbReference>
<dbReference type="EMBL" id="JAKGAQ010000001">
    <property type="protein sequence ID" value="MCF2870513.1"/>
    <property type="molecule type" value="Genomic_DNA"/>
</dbReference>
<keyword evidence="6" id="KW-1185">Reference proteome</keyword>
<organism evidence="5 6">
    <name type="scientific">Octadecabacter dasysiphoniae</name>
    <dbReference type="NCBI Taxonomy" id="2909341"/>
    <lineage>
        <taxon>Bacteria</taxon>
        <taxon>Pseudomonadati</taxon>
        <taxon>Pseudomonadota</taxon>
        <taxon>Alphaproteobacteria</taxon>
        <taxon>Rhodobacterales</taxon>
        <taxon>Roseobacteraceae</taxon>
        <taxon>Octadecabacter</taxon>
    </lineage>
</organism>
<dbReference type="SMART" id="SM00342">
    <property type="entry name" value="HTH_ARAC"/>
    <property type="match status" value="1"/>
</dbReference>
<keyword evidence="2" id="KW-0238">DNA-binding</keyword>